<organism evidence="2 3">
    <name type="scientific">Tetrapyrgos nigripes</name>
    <dbReference type="NCBI Taxonomy" id="182062"/>
    <lineage>
        <taxon>Eukaryota</taxon>
        <taxon>Fungi</taxon>
        <taxon>Dikarya</taxon>
        <taxon>Basidiomycota</taxon>
        <taxon>Agaricomycotina</taxon>
        <taxon>Agaricomycetes</taxon>
        <taxon>Agaricomycetidae</taxon>
        <taxon>Agaricales</taxon>
        <taxon>Marasmiineae</taxon>
        <taxon>Marasmiaceae</taxon>
        <taxon>Tetrapyrgos</taxon>
    </lineage>
</organism>
<evidence type="ECO:0000256" key="1">
    <source>
        <dbReference type="SAM" id="SignalP"/>
    </source>
</evidence>
<gene>
    <name evidence="2" type="ORF">D9758_006437</name>
</gene>
<reference evidence="2 3" key="1">
    <citation type="journal article" date="2020" name="ISME J.">
        <title>Uncovering the hidden diversity of litter-decomposition mechanisms in mushroom-forming fungi.</title>
        <authorList>
            <person name="Floudas D."/>
            <person name="Bentzer J."/>
            <person name="Ahren D."/>
            <person name="Johansson T."/>
            <person name="Persson P."/>
            <person name="Tunlid A."/>
        </authorList>
    </citation>
    <scope>NUCLEOTIDE SEQUENCE [LARGE SCALE GENOMIC DNA]</scope>
    <source>
        <strain evidence="2 3">CBS 291.85</strain>
    </source>
</reference>
<dbReference type="OrthoDB" id="2962003at2759"/>
<accession>A0A8H5GKY9</accession>
<comment type="caution">
    <text evidence="2">The sequence shown here is derived from an EMBL/GenBank/DDBJ whole genome shotgun (WGS) entry which is preliminary data.</text>
</comment>
<keyword evidence="3" id="KW-1185">Reference proteome</keyword>
<protein>
    <submittedName>
        <fullName evidence="2">Uncharacterized protein</fullName>
    </submittedName>
</protein>
<proteinExistence type="predicted"/>
<dbReference type="EMBL" id="JAACJM010000021">
    <property type="protein sequence ID" value="KAF5366852.1"/>
    <property type="molecule type" value="Genomic_DNA"/>
</dbReference>
<dbReference type="Proteomes" id="UP000559256">
    <property type="component" value="Unassembled WGS sequence"/>
</dbReference>
<keyword evidence="1" id="KW-0732">Signal</keyword>
<name>A0A8H5GKY9_9AGAR</name>
<sequence>MRSYNSLLICIAALFCIATAVPAETTVTFLGVVPSEIVDLYTRSRSSTTPIATPSGESGPTTSINIAVTPIGTAKDGSETTYSLHEVISINRDPSSGDVQPYTVDDIMVNYASGYRDRASQVFDPNNPGTVTVGVLSENCTYNGDGSGVCLRTAAGQPNGTTTYTGTVLPVMTVVFNVDENGAGLGSRSVQGEELWMLMSLLAMMWMFVDFV</sequence>
<evidence type="ECO:0000313" key="2">
    <source>
        <dbReference type="EMBL" id="KAF5366852.1"/>
    </source>
</evidence>
<feature type="chain" id="PRO_5034354413" evidence="1">
    <location>
        <begin position="24"/>
        <end position="212"/>
    </location>
</feature>
<feature type="signal peptide" evidence="1">
    <location>
        <begin position="1"/>
        <end position="23"/>
    </location>
</feature>
<dbReference type="AlphaFoldDB" id="A0A8H5GKY9"/>
<evidence type="ECO:0000313" key="3">
    <source>
        <dbReference type="Proteomes" id="UP000559256"/>
    </source>
</evidence>